<keyword evidence="1" id="KW-0472">Membrane</keyword>
<accession>A0A1M6JHU2</accession>
<protein>
    <submittedName>
        <fullName evidence="2">Polyketide cyclase / dehydrase and lipid transport</fullName>
    </submittedName>
</protein>
<feature type="transmembrane region" description="Helical" evidence="1">
    <location>
        <begin position="6"/>
        <end position="25"/>
    </location>
</feature>
<dbReference type="InterPro" id="IPR023393">
    <property type="entry name" value="START-like_dom_sf"/>
</dbReference>
<dbReference type="InterPro" id="IPR019587">
    <property type="entry name" value="Polyketide_cyclase/dehydratase"/>
</dbReference>
<dbReference type="CDD" id="cd07818">
    <property type="entry name" value="SRPBCC_1"/>
    <property type="match status" value="1"/>
</dbReference>
<dbReference type="RefSeq" id="WP_073118611.1">
    <property type="nucleotide sequence ID" value="NZ_FRAA01000001.1"/>
</dbReference>
<dbReference type="AlphaFoldDB" id="A0A1M6JHU2"/>
<dbReference type="SUPFAM" id="SSF55961">
    <property type="entry name" value="Bet v1-like"/>
    <property type="match status" value="1"/>
</dbReference>
<organism evidence="2 3">
    <name type="scientific">Reichenbachiella agariperforans</name>
    <dbReference type="NCBI Taxonomy" id="156994"/>
    <lineage>
        <taxon>Bacteria</taxon>
        <taxon>Pseudomonadati</taxon>
        <taxon>Bacteroidota</taxon>
        <taxon>Cytophagia</taxon>
        <taxon>Cytophagales</taxon>
        <taxon>Reichenbachiellaceae</taxon>
        <taxon>Reichenbachiella</taxon>
    </lineage>
</organism>
<keyword evidence="3" id="KW-1185">Reference proteome</keyword>
<dbReference type="Pfam" id="PF10604">
    <property type="entry name" value="Polyketide_cyc2"/>
    <property type="match status" value="1"/>
</dbReference>
<dbReference type="Gene3D" id="3.30.530.20">
    <property type="match status" value="1"/>
</dbReference>
<evidence type="ECO:0000256" key="1">
    <source>
        <dbReference type="SAM" id="Phobius"/>
    </source>
</evidence>
<reference evidence="3" key="1">
    <citation type="submission" date="2016-11" db="EMBL/GenBank/DDBJ databases">
        <authorList>
            <person name="Varghese N."/>
            <person name="Submissions S."/>
        </authorList>
    </citation>
    <scope>NUCLEOTIDE SEQUENCE [LARGE SCALE GENOMIC DNA]</scope>
    <source>
        <strain evidence="3">DSM 26134</strain>
    </source>
</reference>
<proteinExistence type="predicted"/>
<keyword evidence="1" id="KW-0812">Transmembrane</keyword>
<sequence length="201" mass="22751">MKIVKILIQTVVILLLLVALVGWLLPSEMAISRKTNIDAPASQIYEVVNNLKVSQEWSPWYKIDPDSTVYTFEGPESGIGAKMSWTSNNPEIGNGSQKIIESNKPTLVKYEMTFEGFEKPSYASFIIVESGGQSQVEWNYEGDVGVNPFYHYMTLMMDGMLGPYYEQGLQDLKTMVENMPDINEESDMEMQTEMDSMTVNE</sequence>
<evidence type="ECO:0000313" key="3">
    <source>
        <dbReference type="Proteomes" id="UP000184474"/>
    </source>
</evidence>
<dbReference type="Proteomes" id="UP000184474">
    <property type="component" value="Unassembled WGS sequence"/>
</dbReference>
<evidence type="ECO:0000313" key="2">
    <source>
        <dbReference type="EMBL" id="SHJ46205.1"/>
    </source>
</evidence>
<gene>
    <name evidence="2" type="ORF">SAMN04488028_101197</name>
</gene>
<dbReference type="EMBL" id="FRAA01000001">
    <property type="protein sequence ID" value="SHJ46205.1"/>
    <property type="molecule type" value="Genomic_DNA"/>
</dbReference>
<keyword evidence="1" id="KW-1133">Transmembrane helix</keyword>
<name>A0A1M6JHU2_REIAG</name>